<dbReference type="CDD" id="cd09616">
    <property type="entry name" value="Peptidase_C12_UCH_L1_L3"/>
    <property type="match status" value="1"/>
</dbReference>
<dbReference type="EMBL" id="JADGJD010001964">
    <property type="protein sequence ID" value="KAJ3036186.1"/>
    <property type="molecule type" value="Genomic_DNA"/>
</dbReference>
<dbReference type="InterPro" id="IPR057254">
    <property type="entry name" value="UCH_AS"/>
</dbReference>
<keyword evidence="5 7" id="KW-0378">Hydrolase</keyword>
<evidence type="ECO:0000256" key="5">
    <source>
        <dbReference type="ARBA" id="ARBA00022801"/>
    </source>
</evidence>
<dbReference type="GO" id="GO:0004843">
    <property type="term" value="F:cysteine-type deubiquitinase activity"/>
    <property type="evidence" value="ECO:0007669"/>
    <property type="project" value="UniProtKB-UniRule"/>
</dbReference>
<protein>
    <recommendedName>
        <fullName evidence="8">Ubiquitin carboxyl-terminal hydrolase</fullName>
        <ecNumber evidence="8">3.4.19.12</ecNumber>
    </recommendedName>
</protein>
<dbReference type="InterPro" id="IPR001578">
    <property type="entry name" value="Peptidase_C12_UCH"/>
</dbReference>
<organism evidence="10 11">
    <name type="scientific">Rhizophlyctis rosea</name>
    <dbReference type="NCBI Taxonomy" id="64517"/>
    <lineage>
        <taxon>Eukaryota</taxon>
        <taxon>Fungi</taxon>
        <taxon>Fungi incertae sedis</taxon>
        <taxon>Chytridiomycota</taxon>
        <taxon>Chytridiomycota incertae sedis</taxon>
        <taxon>Chytridiomycetes</taxon>
        <taxon>Rhizophlyctidales</taxon>
        <taxon>Rhizophlyctidaceae</taxon>
        <taxon>Rhizophlyctis</taxon>
    </lineage>
</organism>
<dbReference type="InterPro" id="IPR036959">
    <property type="entry name" value="Peptidase_C12_UCH_sf"/>
</dbReference>
<dbReference type="SUPFAM" id="SSF54001">
    <property type="entry name" value="Cysteine proteinases"/>
    <property type="match status" value="1"/>
</dbReference>
<comment type="caution">
    <text evidence="10">The sequence shown here is derived from an EMBL/GenBank/DDBJ whole genome shotgun (WGS) entry which is preliminary data.</text>
</comment>
<dbReference type="GO" id="GO:0006511">
    <property type="term" value="P:ubiquitin-dependent protein catabolic process"/>
    <property type="evidence" value="ECO:0007669"/>
    <property type="project" value="UniProtKB-UniRule"/>
</dbReference>
<proteinExistence type="inferred from homology"/>
<evidence type="ECO:0000259" key="9">
    <source>
        <dbReference type="PROSITE" id="PS52048"/>
    </source>
</evidence>
<sequence>LEPDLLQFIPRPVTAVVFLFPVTEKYEQSRREEEERIRKEGQTVSKDLYFVRQTIGNACGTIGLLHALANNTEVLQLGDGALKHILEKTKAISPDDRAGFLEDDKDLASVHEASSQEGQTAASSAEQDVDTHFVCFVQRDGNIYELDGRKPFPINHGPSSDLLLDAAEVIKTFIARDPDQLNFTVIALAPKQEEED</sequence>
<evidence type="ECO:0000256" key="7">
    <source>
        <dbReference type="PROSITE-ProRule" id="PRU01393"/>
    </source>
</evidence>
<evidence type="ECO:0000256" key="8">
    <source>
        <dbReference type="RuleBase" id="RU361215"/>
    </source>
</evidence>
<evidence type="ECO:0000313" key="10">
    <source>
        <dbReference type="EMBL" id="KAJ3036186.1"/>
    </source>
</evidence>
<dbReference type="EC" id="3.4.19.12" evidence="8"/>
<feature type="site" description="Important for enzyme activity" evidence="7">
    <location>
        <position position="147"/>
    </location>
</feature>
<dbReference type="Proteomes" id="UP001212841">
    <property type="component" value="Unassembled WGS sequence"/>
</dbReference>
<feature type="active site" description="Nucleophile" evidence="7">
    <location>
        <position position="59"/>
    </location>
</feature>
<evidence type="ECO:0000256" key="6">
    <source>
        <dbReference type="ARBA" id="ARBA00022807"/>
    </source>
</evidence>
<dbReference type="Pfam" id="PF01088">
    <property type="entry name" value="Peptidase_C12"/>
    <property type="match status" value="1"/>
</dbReference>
<comment type="similarity">
    <text evidence="2 7 8">Belongs to the peptidase C12 family.</text>
</comment>
<dbReference type="GO" id="GO:0016579">
    <property type="term" value="P:protein deubiquitination"/>
    <property type="evidence" value="ECO:0007669"/>
    <property type="project" value="TreeGrafter"/>
</dbReference>
<dbReference type="AlphaFoldDB" id="A0AAD5S235"/>
<dbReference type="PRINTS" id="PR00707">
    <property type="entry name" value="UBCTHYDRLASE"/>
</dbReference>
<feature type="domain" description="UCH catalytic" evidence="9">
    <location>
        <begin position="1"/>
        <end position="190"/>
    </location>
</feature>
<evidence type="ECO:0000256" key="4">
    <source>
        <dbReference type="ARBA" id="ARBA00022786"/>
    </source>
</evidence>
<dbReference type="Gene3D" id="3.40.532.10">
    <property type="entry name" value="Peptidase C12, ubiquitin carboxyl-terminal hydrolase"/>
    <property type="match status" value="1"/>
</dbReference>
<keyword evidence="3 7" id="KW-0645">Protease</keyword>
<dbReference type="InterPro" id="IPR038765">
    <property type="entry name" value="Papain-like_cys_pep_sf"/>
</dbReference>
<keyword evidence="4 7" id="KW-0833">Ubl conjugation pathway</keyword>
<name>A0AAD5S235_9FUNG</name>
<dbReference type="PANTHER" id="PTHR10589:SF17">
    <property type="entry name" value="UBIQUITIN CARBOXYL-TERMINAL HYDROLASE"/>
    <property type="match status" value="1"/>
</dbReference>
<reference evidence="10" key="1">
    <citation type="submission" date="2020-05" db="EMBL/GenBank/DDBJ databases">
        <title>Phylogenomic resolution of chytrid fungi.</title>
        <authorList>
            <person name="Stajich J.E."/>
            <person name="Amses K."/>
            <person name="Simmons R."/>
            <person name="Seto K."/>
            <person name="Myers J."/>
            <person name="Bonds A."/>
            <person name="Quandt C.A."/>
            <person name="Barry K."/>
            <person name="Liu P."/>
            <person name="Grigoriev I."/>
            <person name="Longcore J.E."/>
            <person name="James T.Y."/>
        </authorList>
    </citation>
    <scope>NUCLEOTIDE SEQUENCE</scope>
    <source>
        <strain evidence="10">JEL0318</strain>
    </source>
</reference>
<evidence type="ECO:0000256" key="3">
    <source>
        <dbReference type="ARBA" id="ARBA00022670"/>
    </source>
</evidence>
<keyword evidence="6 7" id="KW-0788">Thiol protease</keyword>
<evidence type="ECO:0000313" key="11">
    <source>
        <dbReference type="Proteomes" id="UP001212841"/>
    </source>
</evidence>
<keyword evidence="11" id="KW-1185">Reference proteome</keyword>
<dbReference type="PANTHER" id="PTHR10589">
    <property type="entry name" value="UBIQUITIN CARBOXYL-TERMINAL HYDROLASE"/>
    <property type="match status" value="1"/>
</dbReference>
<dbReference type="PROSITE" id="PS52048">
    <property type="entry name" value="UCH_DOMAIN"/>
    <property type="match status" value="1"/>
</dbReference>
<feature type="non-terminal residue" evidence="10">
    <location>
        <position position="196"/>
    </location>
</feature>
<gene>
    <name evidence="10" type="primary">UCHL3</name>
    <name evidence="10" type="ORF">HK097_003896</name>
</gene>
<evidence type="ECO:0000256" key="1">
    <source>
        <dbReference type="ARBA" id="ARBA00000707"/>
    </source>
</evidence>
<dbReference type="PROSITE" id="PS00140">
    <property type="entry name" value="UCH_1"/>
    <property type="match status" value="1"/>
</dbReference>
<evidence type="ECO:0000256" key="2">
    <source>
        <dbReference type="ARBA" id="ARBA00009326"/>
    </source>
</evidence>
<feature type="active site" description="Proton donor" evidence="7">
    <location>
        <position position="132"/>
    </location>
</feature>
<feature type="site" description="Transition state stabilizer" evidence="7">
    <location>
        <position position="53"/>
    </location>
</feature>
<dbReference type="GO" id="GO:0005737">
    <property type="term" value="C:cytoplasm"/>
    <property type="evidence" value="ECO:0007669"/>
    <property type="project" value="TreeGrafter"/>
</dbReference>
<accession>A0AAD5S235</accession>
<dbReference type="FunFam" id="3.40.532.10:FF:000006">
    <property type="entry name" value="Ubiquitin carboxyl-terminal hydrolase"/>
    <property type="match status" value="1"/>
</dbReference>
<comment type="catalytic activity">
    <reaction evidence="1 7 8">
        <text>Thiol-dependent hydrolysis of ester, thioester, amide, peptide and isopeptide bonds formed by the C-terminal Gly of ubiquitin (a 76-residue protein attached to proteins as an intracellular targeting signal).</text>
        <dbReference type="EC" id="3.4.19.12"/>
    </reaction>
</comment>